<keyword evidence="1" id="KW-1133">Transmembrane helix</keyword>
<organism evidence="2 3">
    <name type="scientific">Melghirimyces profundicolus</name>
    <dbReference type="NCBI Taxonomy" id="1242148"/>
    <lineage>
        <taxon>Bacteria</taxon>
        <taxon>Bacillati</taxon>
        <taxon>Bacillota</taxon>
        <taxon>Bacilli</taxon>
        <taxon>Bacillales</taxon>
        <taxon>Thermoactinomycetaceae</taxon>
        <taxon>Melghirimyces</taxon>
    </lineage>
</organism>
<keyword evidence="1" id="KW-0472">Membrane</keyword>
<name>A0A2T6BGD6_9BACL</name>
<dbReference type="EMBL" id="QBKR01000021">
    <property type="protein sequence ID" value="PTX55122.1"/>
    <property type="molecule type" value="Genomic_DNA"/>
</dbReference>
<dbReference type="AlphaFoldDB" id="A0A2T6BGD6"/>
<sequence length="81" mass="9521">MEMVDMAIIKRGGSPVFMDMMVKISGWSCDPRQSMPMSNVKRGHSPISMRMKKTRWFVRINVNFKWVFMQIIVDLVVQILQ</sequence>
<reference evidence="2 3" key="1">
    <citation type="submission" date="2018-04" db="EMBL/GenBank/DDBJ databases">
        <title>Genomic Encyclopedia of Archaeal and Bacterial Type Strains, Phase II (KMG-II): from individual species to whole genera.</title>
        <authorList>
            <person name="Goeker M."/>
        </authorList>
    </citation>
    <scope>NUCLEOTIDE SEQUENCE [LARGE SCALE GENOMIC DNA]</scope>
    <source>
        <strain evidence="2 3">DSM 45787</strain>
    </source>
</reference>
<dbReference type="RefSeq" id="WP_245920923.1">
    <property type="nucleotide sequence ID" value="NZ_QBKR01000021.1"/>
</dbReference>
<keyword evidence="3" id="KW-1185">Reference proteome</keyword>
<evidence type="ECO:0000256" key="1">
    <source>
        <dbReference type="SAM" id="Phobius"/>
    </source>
</evidence>
<keyword evidence="1" id="KW-0812">Transmembrane</keyword>
<comment type="caution">
    <text evidence="2">The sequence shown here is derived from an EMBL/GenBank/DDBJ whole genome shotgun (WGS) entry which is preliminary data.</text>
</comment>
<protein>
    <submittedName>
        <fullName evidence="2">Uncharacterized protein</fullName>
    </submittedName>
</protein>
<feature type="transmembrane region" description="Helical" evidence="1">
    <location>
        <begin position="56"/>
        <end position="80"/>
    </location>
</feature>
<gene>
    <name evidence="2" type="ORF">C8P63_1212</name>
</gene>
<evidence type="ECO:0000313" key="2">
    <source>
        <dbReference type="EMBL" id="PTX55122.1"/>
    </source>
</evidence>
<evidence type="ECO:0000313" key="3">
    <source>
        <dbReference type="Proteomes" id="UP000244240"/>
    </source>
</evidence>
<dbReference type="Proteomes" id="UP000244240">
    <property type="component" value="Unassembled WGS sequence"/>
</dbReference>
<proteinExistence type="predicted"/>
<accession>A0A2T6BGD6</accession>